<keyword evidence="1" id="KW-1133">Transmembrane helix</keyword>
<evidence type="ECO:0000313" key="3">
    <source>
        <dbReference type="Proteomes" id="UP000670092"/>
    </source>
</evidence>
<feature type="transmembrane region" description="Helical" evidence="1">
    <location>
        <begin position="47"/>
        <end position="65"/>
    </location>
</feature>
<evidence type="ECO:0000256" key="1">
    <source>
        <dbReference type="SAM" id="Phobius"/>
    </source>
</evidence>
<dbReference type="VEuPathDB" id="FungiDB:I7I52_10589"/>
<protein>
    <submittedName>
        <fullName evidence="2">Uncharacterized protein</fullName>
    </submittedName>
</protein>
<reference evidence="2 3" key="1">
    <citation type="submission" date="2021-01" db="EMBL/GenBank/DDBJ databases">
        <title>Chromosome-level genome assembly of a human fungal pathogen reveals clustering of transcriptionally co-regulated genes.</title>
        <authorList>
            <person name="Voorhies M."/>
            <person name="Cohen S."/>
            <person name="Shea T.P."/>
            <person name="Petrus S."/>
            <person name="Munoz J.F."/>
            <person name="Poplawski S."/>
            <person name="Goldman W.E."/>
            <person name="Michael T."/>
            <person name="Cuomo C.A."/>
            <person name="Sil A."/>
            <person name="Beyhan S."/>
        </authorList>
    </citation>
    <scope>NUCLEOTIDE SEQUENCE [LARGE SCALE GENOMIC DNA]</scope>
    <source>
        <strain evidence="2 3">G184AR</strain>
    </source>
</reference>
<sequence>MIYYAGGYIFFFFPFSYFCFLISFSLFPLHSVLAGGSLPSLFKYYKLLLLTRYMTILCIYFFHFYS</sequence>
<comment type="caution">
    <text evidence="2">The sequence shown here is derived from an EMBL/GenBank/DDBJ whole genome shotgun (WGS) entry which is preliminary data.</text>
</comment>
<feature type="transmembrane region" description="Helical" evidence="1">
    <location>
        <begin position="7"/>
        <end position="27"/>
    </location>
</feature>
<organism evidence="2 3">
    <name type="scientific">Ajellomyces capsulatus</name>
    <name type="common">Darling's disease fungus</name>
    <name type="synonym">Histoplasma capsulatum</name>
    <dbReference type="NCBI Taxonomy" id="5037"/>
    <lineage>
        <taxon>Eukaryota</taxon>
        <taxon>Fungi</taxon>
        <taxon>Dikarya</taxon>
        <taxon>Ascomycota</taxon>
        <taxon>Pezizomycotina</taxon>
        <taxon>Eurotiomycetes</taxon>
        <taxon>Eurotiomycetidae</taxon>
        <taxon>Onygenales</taxon>
        <taxon>Ajellomycetaceae</taxon>
        <taxon>Histoplasma</taxon>
    </lineage>
</organism>
<keyword evidence="1" id="KW-0472">Membrane</keyword>
<accession>A0A8H8D413</accession>
<dbReference type="Proteomes" id="UP000670092">
    <property type="component" value="Unassembled WGS sequence"/>
</dbReference>
<evidence type="ECO:0000313" key="2">
    <source>
        <dbReference type="EMBL" id="KAG5300062.1"/>
    </source>
</evidence>
<name>A0A8H8D413_AJECA</name>
<dbReference type="EMBL" id="JAEVHI010000002">
    <property type="protein sequence ID" value="KAG5300062.1"/>
    <property type="molecule type" value="Genomic_DNA"/>
</dbReference>
<keyword evidence="1" id="KW-0812">Transmembrane</keyword>
<proteinExistence type="predicted"/>
<gene>
    <name evidence="2" type="ORF">I7I52_10589</name>
</gene>
<dbReference type="AlphaFoldDB" id="A0A8H8D413"/>